<name>M9RAA4_9RHOB</name>
<evidence type="ECO:0000313" key="1">
    <source>
        <dbReference type="EMBL" id="AGI69122.1"/>
    </source>
</evidence>
<dbReference type="KEGG" id="oat:OAN307_c36560"/>
<keyword evidence="2" id="KW-1185">Reference proteome</keyword>
<accession>M9RAA4</accession>
<reference evidence="1 2" key="1">
    <citation type="journal article" date="2013" name="PLoS ONE">
        <title>Poles Apart: Arctic and Antarctic Octadecabacter strains Share High Genome Plasticity and a New Type of Xanthorhodopsin.</title>
        <authorList>
            <person name="Vollmers J."/>
            <person name="Voget S."/>
            <person name="Dietrich S."/>
            <person name="Gollnow K."/>
            <person name="Smits M."/>
            <person name="Meyer K."/>
            <person name="Brinkhoff T."/>
            <person name="Simon M."/>
            <person name="Daniel R."/>
        </authorList>
    </citation>
    <scope>NUCLEOTIDE SEQUENCE [LARGE SCALE GENOMIC DNA]</scope>
    <source>
        <strain evidence="1 2">307</strain>
    </source>
</reference>
<dbReference type="EMBL" id="CP003740">
    <property type="protein sequence ID" value="AGI69122.1"/>
    <property type="molecule type" value="Genomic_DNA"/>
</dbReference>
<dbReference type="STRING" id="391626.OAN307_c36560"/>
<sequence length="63" mass="6963">MGEVKSSQYTGAGCITTLTNSDIRVSMDGRSRYLDIIFINCFWRSLKQEAVQSSVTVGLEVVT</sequence>
<organism evidence="1 2">
    <name type="scientific">Octadecabacter antarcticus 307</name>
    <dbReference type="NCBI Taxonomy" id="391626"/>
    <lineage>
        <taxon>Bacteria</taxon>
        <taxon>Pseudomonadati</taxon>
        <taxon>Pseudomonadota</taxon>
        <taxon>Alphaproteobacteria</taxon>
        <taxon>Rhodobacterales</taxon>
        <taxon>Roseobacteraceae</taxon>
        <taxon>Octadecabacter</taxon>
    </lineage>
</organism>
<dbReference type="Proteomes" id="UP000005307">
    <property type="component" value="Chromosome"/>
</dbReference>
<evidence type="ECO:0000313" key="2">
    <source>
        <dbReference type="Proteomes" id="UP000005307"/>
    </source>
</evidence>
<dbReference type="AlphaFoldDB" id="M9RAA4"/>
<proteinExistence type="predicted"/>
<dbReference type="eggNOG" id="COG2801">
    <property type="taxonomic scope" value="Bacteria"/>
</dbReference>
<dbReference type="HOGENOM" id="CLU_2881427_0_0_5"/>
<protein>
    <submittedName>
        <fullName evidence="1">Putative integrase</fullName>
    </submittedName>
</protein>
<gene>
    <name evidence="1" type="ORF">OAN307_c36560</name>
</gene>